<keyword evidence="1" id="KW-0732">Signal</keyword>
<name>A0AAV7G106_DENCH</name>
<proteinExistence type="predicted"/>
<evidence type="ECO:0000256" key="1">
    <source>
        <dbReference type="SAM" id="SignalP"/>
    </source>
</evidence>
<evidence type="ECO:0000313" key="3">
    <source>
        <dbReference type="Proteomes" id="UP000775213"/>
    </source>
</evidence>
<sequence>MASARAWLLIASLAFLLIASVAEAQTSSPTMIPTISDPSKPHSPENQEEVVFFLGPSIEENNDSADLSDFVPDYHQDLVPV</sequence>
<dbReference type="Proteomes" id="UP000775213">
    <property type="component" value="Unassembled WGS sequence"/>
</dbReference>
<accession>A0AAV7G106</accession>
<comment type="caution">
    <text evidence="2">The sequence shown here is derived from an EMBL/GenBank/DDBJ whole genome shotgun (WGS) entry which is preliminary data.</text>
</comment>
<feature type="chain" id="PRO_5043406436" evidence="1">
    <location>
        <begin position="25"/>
        <end position="81"/>
    </location>
</feature>
<keyword evidence="3" id="KW-1185">Reference proteome</keyword>
<evidence type="ECO:0000313" key="2">
    <source>
        <dbReference type="EMBL" id="KAH0449333.1"/>
    </source>
</evidence>
<reference evidence="2 3" key="1">
    <citation type="journal article" date="2021" name="Hortic Res">
        <title>Chromosome-scale assembly of the Dendrobium chrysotoxum genome enhances the understanding of orchid evolution.</title>
        <authorList>
            <person name="Zhang Y."/>
            <person name="Zhang G.Q."/>
            <person name="Zhang D."/>
            <person name="Liu X.D."/>
            <person name="Xu X.Y."/>
            <person name="Sun W.H."/>
            <person name="Yu X."/>
            <person name="Zhu X."/>
            <person name="Wang Z.W."/>
            <person name="Zhao X."/>
            <person name="Zhong W.Y."/>
            <person name="Chen H."/>
            <person name="Yin W.L."/>
            <person name="Huang T."/>
            <person name="Niu S.C."/>
            <person name="Liu Z.J."/>
        </authorList>
    </citation>
    <scope>NUCLEOTIDE SEQUENCE [LARGE SCALE GENOMIC DNA]</scope>
    <source>
        <strain evidence="2">Lindl</strain>
    </source>
</reference>
<dbReference type="EMBL" id="JAGFBR010000019">
    <property type="protein sequence ID" value="KAH0449333.1"/>
    <property type="molecule type" value="Genomic_DNA"/>
</dbReference>
<feature type="signal peptide" evidence="1">
    <location>
        <begin position="1"/>
        <end position="24"/>
    </location>
</feature>
<protein>
    <submittedName>
        <fullName evidence="2">Uncharacterized protein</fullName>
    </submittedName>
</protein>
<gene>
    <name evidence="2" type="ORF">IEQ34_023133</name>
</gene>
<organism evidence="2 3">
    <name type="scientific">Dendrobium chrysotoxum</name>
    <name type="common">Orchid</name>
    <dbReference type="NCBI Taxonomy" id="161865"/>
    <lineage>
        <taxon>Eukaryota</taxon>
        <taxon>Viridiplantae</taxon>
        <taxon>Streptophyta</taxon>
        <taxon>Embryophyta</taxon>
        <taxon>Tracheophyta</taxon>
        <taxon>Spermatophyta</taxon>
        <taxon>Magnoliopsida</taxon>
        <taxon>Liliopsida</taxon>
        <taxon>Asparagales</taxon>
        <taxon>Orchidaceae</taxon>
        <taxon>Epidendroideae</taxon>
        <taxon>Malaxideae</taxon>
        <taxon>Dendrobiinae</taxon>
        <taxon>Dendrobium</taxon>
    </lineage>
</organism>
<dbReference type="AlphaFoldDB" id="A0AAV7G106"/>